<dbReference type="Pfam" id="PF01734">
    <property type="entry name" value="Patatin"/>
    <property type="match status" value="1"/>
</dbReference>
<dbReference type="InterPro" id="IPR016035">
    <property type="entry name" value="Acyl_Trfase/lysoPLipase"/>
</dbReference>
<dbReference type="GO" id="GO:0016787">
    <property type="term" value="F:hydrolase activity"/>
    <property type="evidence" value="ECO:0007669"/>
    <property type="project" value="UniProtKB-UniRule"/>
</dbReference>
<evidence type="ECO:0000256" key="4">
    <source>
        <dbReference type="PROSITE-ProRule" id="PRU01161"/>
    </source>
</evidence>
<proteinExistence type="predicted"/>
<keyword evidence="1 4" id="KW-0378">Hydrolase</keyword>
<dbReference type="GO" id="GO:0016042">
    <property type="term" value="P:lipid catabolic process"/>
    <property type="evidence" value="ECO:0007669"/>
    <property type="project" value="UniProtKB-UniRule"/>
</dbReference>
<dbReference type="InterPro" id="IPR050301">
    <property type="entry name" value="NTE"/>
</dbReference>
<name>A0A0M6WFN3_9FIRM</name>
<dbReference type="Gene3D" id="3.40.1090.10">
    <property type="entry name" value="Cytosolic phospholipase A2 catalytic domain"/>
    <property type="match status" value="2"/>
</dbReference>
<dbReference type="AlphaFoldDB" id="A0A0M6WFN3"/>
<dbReference type="EMBL" id="CVRR01000006">
    <property type="protein sequence ID" value="CRL34434.1"/>
    <property type="molecule type" value="Genomic_DNA"/>
</dbReference>
<reference evidence="7" key="1">
    <citation type="submission" date="2015-05" db="EMBL/GenBank/DDBJ databases">
        <authorList>
            <consortium name="Pathogen Informatics"/>
        </authorList>
    </citation>
    <scope>NUCLEOTIDE SEQUENCE [LARGE SCALE GENOMIC DNA]</scope>
    <source>
        <strain evidence="7">M72</strain>
    </source>
</reference>
<dbReference type="STRING" id="301302.ERS852420_00371"/>
<feature type="domain" description="PNPLA" evidence="5">
    <location>
        <begin position="5"/>
        <end position="172"/>
    </location>
</feature>
<dbReference type="InterPro" id="IPR045943">
    <property type="entry name" value="DUF6363"/>
</dbReference>
<dbReference type="PANTHER" id="PTHR14226:SF25">
    <property type="entry name" value="PHOSPHOESTERASE"/>
    <property type="match status" value="1"/>
</dbReference>
<evidence type="ECO:0000256" key="2">
    <source>
        <dbReference type="ARBA" id="ARBA00022963"/>
    </source>
</evidence>
<dbReference type="Pfam" id="PF19890">
    <property type="entry name" value="DUF6363"/>
    <property type="match status" value="1"/>
</dbReference>
<evidence type="ECO:0000256" key="1">
    <source>
        <dbReference type="ARBA" id="ARBA00022801"/>
    </source>
</evidence>
<evidence type="ECO:0000313" key="7">
    <source>
        <dbReference type="Proteomes" id="UP000049979"/>
    </source>
</evidence>
<feature type="active site" description="Proton acceptor" evidence="4">
    <location>
        <position position="159"/>
    </location>
</feature>
<dbReference type="SUPFAM" id="SSF52151">
    <property type="entry name" value="FabD/lysophospholipase-like"/>
    <property type="match status" value="1"/>
</dbReference>
<gene>
    <name evidence="6" type="ORF">M72_21221</name>
</gene>
<dbReference type="InterPro" id="IPR002641">
    <property type="entry name" value="PNPLA_dom"/>
</dbReference>
<dbReference type="OrthoDB" id="9802424at2"/>
<organism evidence="6 7">
    <name type="scientific">Roseburia faecis</name>
    <dbReference type="NCBI Taxonomy" id="301302"/>
    <lineage>
        <taxon>Bacteria</taxon>
        <taxon>Bacillati</taxon>
        <taxon>Bacillota</taxon>
        <taxon>Clostridia</taxon>
        <taxon>Lachnospirales</taxon>
        <taxon>Lachnospiraceae</taxon>
        <taxon>Roseburia</taxon>
    </lineage>
</organism>
<feature type="short sequence motif" description="GXSXG" evidence="4">
    <location>
        <begin position="36"/>
        <end position="40"/>
    </location>
</feature>
<evidence type="ECO:0000256" key="3">
    <source>
        <dbReference type="ARBA" id="ARBA00023098"/>
    </source>
</evidence>
<accession>A0A0M6WFN3</accession>
<keyword evidence="3 4" id="KW-0443">Lipid metabolism</keyword>
<protein>
    <submittedName>
        <fullName evidence="6">Predicted esterase of the alpha-beta hydrolase superfamily</fullName>
    </submittedName>
</protein>
<dbReference type="CDD" id="cd07208">
    <property type="entry name" value="Pat_hypo_Ecoli_yjju_like"/>
    <property type="match status" value="1"/>
</dbReference>
<comment type="caution">
    <text evidence="4">Lacks conserved residue(s) required for the propagation of feature annotation.</text>
</comment>
<dbReference type="PANTHER" id="PTHR14226">
    <property type="entry name" value="NEUROPATHY TARGET ESTERASE/SWISS CHEESE D.MELANOGASTER"/>
    <property type="match status" value="1"/>
</dbReference>
<feature type="short sequence motif" description="DGA/G" evidence="4">
    <location>
        <begin position="159"/>
        <end position="161"/>
    </location>
</feature>
<dbReference type="InterPro" id="IPR037483">
    <property type="entry name" value="YjjU-like"/>
</dbReference>
<dbReference type="Proteomes" id="UP000049979">
    <property type="component" value="Unassembled WGS sequence"/>
</dbReference>
<keyword evidence="7" id="KW-1185">Reference proteome</keyword>
<evidence type="ECO:0000313" key="6">
    <source>
        <dbReference type="EMBL" id="CRL34434.1"/>
    </source>
</evidence>
<keyword evidence="2 4" id="KW-0442">Lipid degradation</keyword>
<feature type="active site" description="Nucleophile" evidence="4">
    <location>
        <position position="38"/>
    </location>
</feature>
<dbReference type="PROSITE" id="PS51635">
    <property type="entry name" value="PNPLA"/>
    <property type="match status" value="1"/>
</dbReference>
<sequence length="281" mass="32444">MKKGLVMEGGAMRGMFTAGVIDVMMEHQITFDGAMGVSAGAVFGCNYKSSQPGRVIRYNAAYCNKPQYAGLRTFLKTGDMFGEQFCYHDIPEHLDPFDYEAYRKNPMDFYVVVTDAKTGKALYKKVDRCDKTEMEWMRASASMPIVSKPVCVDGYELLDGGVADSIPVQKMQELGFDKTVVVLTQPRDYVKKKNQLMPLAKVSLRRYPAMIDAMEHRHEHYNEELEYIREKEERGELFVIRPPKKIEVSKVERDRQRLLAAYRMGRETMKEHMRSLERFLK</sequence>
<evidence type="ECO:0000259" key="5">
    <source>
        <dbReference type="PROSITE" id="PS51635"/>
    </source>
</evidence>